<dbReference type="Proteomes" id="UP000017127">
    <property type="component" value="Unassembled WGS sequence"/>
</dbReference>
<accession>U7QHA8</accession>
<comment type="caution">
    <text evidence="1">The sequence shown here is derived from an EMBL/GenBank/DDBJ whole genome shotgun (WGS) entry which is preliminary data.</text>
</comment>
<dbReference type="AlphaFoldDB" id="U7QHA8"/>
<keyword evidence="2" id="KW-1185">Reference proteome</keyword>
<evidence type="ECO:0000313" key="1">
    <source>
        <dbReference type="EMBL" id="ERT07283.1"/>
    </source>
</evidence>
<dbReference type="EMBL" id="AUZM01000023">
    <property type="protein sequence ID" value="ERT07283.1"/>
    <property type="molecule type" value="Genomic_DNA"/>
</dbReference>
<name>U7QHA8_9CYAN</name>
<reference evidence="1 2" key="1">
    <citation type="journal article" date="2013" name="Front. Microbiol.">
        <title>Comparative genomic analyses of the cyanobacterium, Lyngbya aestuarii BL J, a powerful hydrogen producer.</title>
        <authorList>
            <person name="Kothari A."/>
            <person name="Vaughn M."/>
            <person name="Garcia-Pichel F."/>
        </authorList>
    </citation>
    <scope>NUCLEOTIDE SEQUENCE [LARGE SCALE GENOMIC DNA]</scope>
    <source>
        <strain evidence="1 2">BL J</strain>
    </source>
</reference>
<gene>
    <name evidence="1" type="ORF">M595_2752</name>
</gene>
<proteinExistence type="predicted"/>
<protein>
    <submittedName>
        <fullName evidence="1">Uncharacterized protein</fullName>
    </submittedName>
</protein>
<organism evidence="1 2">
    <name type="scientific">Lyngbya aestuarii BL J</name>
    <dbReference type="NCBI Taxonomy" id="1348334"/>
    <lineage>
        <taxon>Bacteria</taxon>
        <taxon>Bacillati</taxon>
        <taxon>Cyanobacteriota</taxon>
        <taxon>Cyanophyceae</taxon>
        <taxon>Oscillatoriophycideae</taxon>
        <taxon>Oscillatoriales</taxon>
        <taxon>Microcoleaceae</taxon>
        <taxon>Lyngbya</taxon>
    </lineage>
</organism>
<evidence type="ECO:0000313" key="2">
    <source>
        <dbReference type="Proteomes" id="UP000017127"/>
    </source>
</evidence>
<sequence>MGKGVRRLGVNLGVNFAIALGSLNTKVFDNLEPTWLVLPQEKMSTD</sequence>